<dbReference type="FunFam" id="1.25.40.10:FF:000344">
    <property type="entry name" value="Pentatricopeptide repeat-containing protein"/>
    <property type="match status" value="1"/>
</dbReference>
<reference evidence="3 4" key="1">
    <citation type="submission" date="2021-01" db="EMBL/GenBank/DDBJ databases">
        <title>Adiantum capillus-veneris genome.</title>
        <authorList>
            <person name="Fang Y."/>
            <person name="Liao Q."/>
        </authorList>
    </citation>
    <scope>NUCLEOTIDE SEQUENCE [LARGE SCALE GENOMIC DNA]</scope>
    <source>
        <strain evidence="3">H3</strain>
        <tissue evidence="3">Leaf</tissue>
    </source>
</reference>
<comment type="caution">
    <text evidence="3">The sequence shown here is derived from an EMBL/GenBank/DDBJ whole genome shotgun (WGS) entry which is preliminary data.</text>
</comment>
<dbReference type="PANTHER" id="PTHR47926">
    <property type="entry name" value="PENTATRICOPEPTIDE REPEAT-CONTAINING PROTEIN"/>
    <property type="match status" value="1"/>
</dbReference>
<dbReference type="EMBL" id="JABFUD020000005">
    <property type="protein sequence ID" value="KAI5080314.1"/>
    <property type="molecule type" value="Genomic_DNA"/>
</dbReference>
<dbReference type="OrthoDB" id="1965915at2759"/>
<feature type="repeat" description="PPR" evidence="2">
    <location>
        <begin position="982"/>
        <end position="1016"/>
    </location>
</feature>
<feature type="repeat" description="PPR" evidence="2">
    <location>
        <begin position="442"/>
        <end position="472"/>
    </location>
</feature>
<gene>
    <name evidence="3" type="ORF">GOP47_0005793</name>
</gene>
<dbReference type="InterPro" id="IPR011990">
    <property type="entry name" value="TPR-like_helical_dom_sf"/>
</dbReference>
<feature type="repeat" description="PPR" evidence="2">
    <location>
        <begin position="271"/>
        <end position="305"/>
    </location>
</feature>
<dbReference type="GO" id="GO:0009451">
    <property type="term" value="P:RNA modification"/>
    <property type="evidence" value="ECO:0007669"/>
    <property type="project" value="InterPro"/>
</dbReference>
<dbReference type="FunFam" id="1.25.40.10:FF:000073">
    <property type="entry name" value="Pentatricopeptide repeat-containing protein chloroplastic"/>
    <property type="match status" value="1"/>
</dbReference>
<feature type="repeat" description="PPR" evidence="2">
    <location>
        <begin position="169"/>
        <end position="203"/>
    </location>
</feature>
<dbReference type="AlphaFoldDB" id="A0A9D4V686"/>
<dbReference type="Proteomes" id="UP000886520">
    <property type="component" value="Chromosome 5"/>
</dbReference>
<name>A0A9D4V686_ADICA</name>
<evidence type="ECO:0000313" key="4">
    <source>
        <dbReference type="Proteomes" id="UP000886520"/>
    </source>
</evidence>
<dbReference type="InterPro" id="IPR002885">
    <property type="entry name" value="PPR_rpt"/>
</dbReference>
<feature type="repeat" description="PPR" evidence="2">
    <location>
        <begin position="574"/>
        <end position="608"/>
    </location>
</feature>
<dbReference type="Gene3D" id="1.25.40.10">
    <property type="entry name" value="Tetratricopeptide repeat domain"/>
    <property type="match status" value="8"/>
</dbReference>
<dbReference type="Pfam" id="PF13041">
    <property type="entry name" value="PPR_2"/>
    <property type="match status" value="8"/>
</dbReference>
<organism evidence="3 4">
    <name type="scientific">Adiantum capillus-veneris</name>
    <name type="common">Maidenhair fern</name>
    <dbReference type="NCBI Taxonomy" id="13818"/>
    <lineage>
        <taxon>Eukaryota</taxon>
        <taxon>Viridiplantae</taxon>
        <taxon>Streptophyta</taxon>
        <taxon>Embryophyta</taxon>
        <taxon>Tracheophyta</taxon>
        <taxon>Polypodiopsida</taxon>
        <taxon>Polypodiidae</taxon>
        <taxon>Polypodiales</taxon>
        <taxon>Pteridineae</taxon>
        <taxon>Pteridaceae</taxon>
        <taxon>Vittarioideae</taxon>
        <taxon>Adiantum</taxon>
    </lineage>
</organism>
<evidence type="ECO:0008006" key="5">
    <source>
        <dbReference type="Google" id="ProtNLM"/>
    </source>
</evidence>
<dbReference type="Pfam" id="PF01535">
    <property type="entry name" value="PPR"/>
    <property type="match status" value="6"/>
</dbReference>
<sequence>MTASCVPAAHLSAAIISDNTSKNPGYKGYKDKIGPWLECAGTLFETYSSFSSCLAVKMTHIKGALPQVQDQVLAGTKSSWELLNMDEALSLLENNVLCEIFPSAEDLTCVVSKCKQDKNPSNVLRFYAYLQRRGMEAHSLLGNDLISLLVDVGNVHDAKVVYDKIMCPNESSWNALIMGLVEYGEPETALNLYENWQAAAVHPTKLTLVALIKACATLKDLRRGIILHNQIQQTGNFEKDTHVGSALVNMYARCRCLTEAQDIFDKLSVQEVGVWNVLISGYAEQRRSEGAVELFKRMKVDGVSPNADTYVSILKACDRTVHIGQELHAEIARKRWLAKDLSVVNGLIRMYSQCGLLAKAEELFNSLIVRDDVSWNAIIMAYSQHNHSEKVLSCLKKMRSEGISPDAYSLCCSLKACGNTGAADEGQKLHVEIDRRGLLKGDIVLGNALLDMYARCGLIEKAQQVFDKLSQRDRISWNALMSGYVNLGLGDKALMCYKRMKGDGIDPDEVSFLCGLKACGCARDYDKGQELHAKIIKEGLERGLLVGSKLVDMYVKCGMLVRAQEVLNMLEVRDVVSWNALISGYCTHDDGEKALACFEIMKLDGFTPTSVTYICLLKSCGNMEALDKGKEIHDEIARKGFLKKHIELGNALVDMYCKCGSLVKAQEVFYKLPTRDIVSWNTLIAGFVQHGRGKDALLCLKNMQQEGVSPDATTYVCSFKACGIIEAIELGEEIRSKVVAKGFLKQDLHICSSLVDMYVNCGLLAKAQEVFDELPFQDTISWNALISGYIRYDQCEEALSCFARMQSEGVASDAITYVCILKACGSLKEVDKGQKIEAQIFKKGLRDSDRVIGNVTVDMYAKCGLMEKAGEVLDRCLVRDVYTWNALIVGYVNQGVGEEALVCVEKMKHEGISPDEITQIYILKACSLIGAFDKVQELHEKLDEEGSLGSNLNLGVAMLDMYAKSGLIVKAQEVFCKLPFREVVAWNALLTGYALLGQNRQVSFICNEMVRNGKEPNTVTFVSILNSCSHTGLVVKGKAYFEAMTSDHGIVPELEHYTCIIDLLSRAGQLEEAVVVANQLPFHSNLVIWHTVLSACRQCGSVEFGSYAFEHALELDEKDISALTCMANIYTDADLLEEP</sequence>
<feature type="repeat" description="PPR" evidence="2">
    <location>
        <begin position="371"/>
        <end position="405"/>
    </location>
</feature>
<dbReference type="PROSITE" id="PS51375">
    <property type="entry name" value="PPR"/>
    <property type="match status" value="10"/>
</dbReference>
<accession>A0A9D4V686</accession>
<dbReference type="FunFam" id="1.25.40.10:FF:000285">
    <property type="entry name" value="Pentatricopeptide repeat-containing protein, chloroplastic"/>
    <property type="match status" value="1"/>
</dbReference>
<feature type="repeat" description="PPR" evidence="2">
    <location>
        <begin position="880"/>
        <end position="914"/>
    </location>
</feature>
<dbReference type="GO" id="GO:0048731">
    <property type="term" value="P:system development"/>
    <property type="evidence" value="ECO:0007669"/>
    <property type="project" value="UniProtKB-ARBA"/>
</dbReference>
<dbReference type="FunFam" id="1.25.40.10:FF:000031">
    <property type="entry name" value="Pentatricopeptide repeat-containing protein mitochondrial"/>
    <property type="match status" value="1"/>
</dbReference>
<evidence type="ECO:0000313" key="3">
    <source>
        <dbReference type="EMBL" id="KAI5080314.1"/>
    </source>
</evidence>
<evidence type="ECO:0000256" key="2">
    <source>
        <dbReference type="PROSITE-ProRule" id="PRU00708"/>
    </source>
</evidence>
<proteinExistence type="predicted"/>
<evidence type="ECO:0000256" key="1">
    <source>
        <dbReference type="ARBA" id="ARBA00022737"/>
    </source>
</evidence>
<dbReference type="InterPro" id="IPR046960">
    <property type="entry name" value="PPR_At4g14850-like_plant"/>
</dbReference>
<dbReference type="FunFam" id="1.25.40.10:FF:000381">
    <property type="entry name" value="Pentatricopeptide repeat-containing protein"/>
    <property type="match status" value="1"/>
</dbReference>
<dbReference type="PANTHER" id="PTHR47926:SF382">
    <property type="entry name" value="PENTACOTRIPEPTIDE-REPEAT REGION OF PRORP DOMAIN-CONTAINING PROTEIN"/>
    <property type="match status" value="1"/>
</dbReference>
<dbReference type="GO" id="GO:0003723">
    <property type="term" value="F:RNA binding"/>
    <property type="evidence" value="ECO:0007669"/>
    <property type="project" value="InterPro"/>
</dbReference>
<feature type="repeat" description="PPR" evidence="2">
    <location>
        <begin position="778"/>
        <end position="812"/>
    </location>
</feature>
<keyword evidence="4" id="KW-1185">Reference proteome</keyword>
<dbReference type="NCBIfam" id="TIGR00756">
    <property type="entry name" value="PPR"/>
    <property type="match status" value="7"/>
</dbReference>
<dbReference type="FunFam" id="1.25.40.10:FF:000158">
    <property type="entry name" value="pentatricopeptide repeat-containing protein At2g33680"/>
    <property type="match status" value="1"/>
</dbReference>
<feature type="repeat" description="PPR" evidence="2">
    <location>
        <begin position="473"/>
        <end position="507"/>
    </location>
</feature>
<keyword evidence="1" id="KW-0677">Repeat</keyword>
<feature type="repeat" description="PPR" evidence="2">
    <location>
        <begin position="676"/>
        <end position="710"/>
    </location>
</feature>
<protein>
    <recommendedName>
        <fullName evidence="5">Pentatricopeptide repeat-containing protein</fullName>
    </recommendedName>
</protein>